<dbReference type="EMBL" id="GBXM01101740">
    <property type="protein sequence ID" value="JAH06837.1"/>
    <property type="molecule type" value="Transcribed_RNA"/>
</dbReference>
<reference evidence="1" key="1">
    <citation type="submission" date="2014-11" db="EMBL/GenBank/DDBJ databases">
        <authorList>
            <person name="Amaro Gonzalez C."/>
        </authorList>
    </citation>
    <scope>NUCLEOTIDE SEQUENCE</scope>
</reference>
<sequence>MHSVCTQRAHTLSSWAQNASMKVHLSLKSWTDECTNLQPVDF</sequence>
<name>A0A0E9PRE2_ANGAN</name>
<proteinExistence type="predicted"/>
<reference evidence="1" key="2">
    <citation type="journal article" date="2015" name="Fish Shellfish Immunol.">
        <title>Early steps in the European eel (Anguilla anguilla)-Vibrio vulnificus interaction in the gills: Role of the RtxA13 toxin.</title>
        <authorList>
            <person name="Callol A."/>
            <person name="Pajuelo D."/>
            <person name="Ebbesson L."/>
            <person name="Teles M."/>
            <person name="MacKenzie S."/>
            <person name="Amaro C."/>
        </authorList>
    </citation>
    <scope>NUCLEOTIDE SEQUENCE</scope>
</reference>
<evidence type="ECO:0000313" key="1">
    <source>
        <dbReference type="EMBL" id="JAH06837.1"/>
    </source>
</evidence>
<protein>
    <submittedName>
        <fullName evidence="1">Uncharacterized protein</fullName>
    </submittedName>
</protein>
<organism evidence="1">
    <name type="scientific">Anguilla anguilla</name>
    <name type="common">European freshwater eel</name>
    <name type="synonym">Muraena anguilla</name>
    <dbReference type="NCBI Taxonomy" id="7936"/>
    <lineage>
        <taxon>Eukaryota</taxon>
        <taxon>Metazoa</taxon>
        <taxon>Chordata</taxon>
        <taxon>Craniata</taxon>
        <taxon>Vertebrata</taxon>
        <taxon>Euteleostomi</taxon>
        <taxon>Actinopterygii</taxon>
        <taxon>Neopterygii</taxon>
        <taxon>Teleostei</taxon>
        <taxon>Anguilliformes</taxon>
        <taxon>Anguillidae</taxon>
        <taxon>Anguilla</taxon>
    </lineage>
</organism>
<accession>A0A0E9PRE2</accession>
<dbReference type="AlphaFoldDB" id="A0A0E9PRE2"/>